<dbReference type="AlphaFoldDB" id="A0A074YPF3"/>
<evidence type="ECO:0000313" key="3">
    <source>
        <dbReference type="Proteomes" id="UP000030641"/>
    </source>
</evidence>
<organism evidence="2 3">
    <name type="scientific">Aureobasidium subglaciale (strain EXF-2481)</name>
    <name type="common">Aureobasidium pullulans var. subglaciale</name>
    <dbReference type="NCBI Taxonomy" id="1043005"/>
    <lineage>
        <taxon>Eukaryota</taxon>
        <taxon>Fungi</taxon>
        <taxon>Dikarya</taxon>
        <taxon>Ascomycota</taxon>
        <taxon>Pezizomycotina</taxon>
        <taxon>Dothideomycetes</taxon>
        <taxon>Dothideomycetidae</taxon>
        <taxon>Dothideales</taxon>
        <taxon>Saccotheciaceae</taxon>
        <taxon>Aureobasidium</taxon>
    </lineage>
</organism>
<name>A0A074YPF3_AURSE</name>
<keyword evidence="1" id="KW-0472">Membrane</keyword>
<dbReference type="GeneID" id="25361924"/>
<sequence>MRIIAYPSTGVEFGLDNNASSSTFATIDANHNSKTHDAKVAWYMGEWTTPVTAVLEAYVMMSFLFFFVAFMAYIHKNGCCHVFRCRRRRRAIRYQHMRVRQWNEQQAAAAAAMEDDSDEDINNHEVNSVLSRDPAAVDVEHGAGVHEIQRLERAMRTAGMS</sequence>
<proteinExistence type="predicted"/>
<accession>A0A074YPF3</accession>
<evidence type="ECO:0000256" key="1">
    <source>
        <dbReference type="SAM" id="Phobius"/>
    </source>
</evidence>
<dbReference type="InParanoid" id="A0A074YPF3"/>
<dbReference type="OrthoDB" id="3914961at2759"/>
<reference evidence="2 3" key="1">
    <citation type="journal article" date="2014" name="BMC Genomics">
        <title>Genome sequencing of four Aureobasidium pullulans varieties: biotechnological potential, stress tolerance, and description of new species.</title>
        <authorList>
            <person name="Gostin Ar C."/>
            <person name="Ohm R.A."/>
            <person name="Kogej T."/>
            <person name="Sonjak S."/>
            <person name="Turk M."/>
            <person name="Zajc J."/>
            <person name="Zalar P."/>
            <person name="Grube M."/>
            <person name="Sun H."/>
            <person name="Han J."/>
            <person name="Sharma A."/>
            <person name="Chiniquy J."/>
            <person name="Ngan C.Y."/>
            <person name="Lipzen A."/>
            <person name="Barry K."/>
            <person name="Grigoriev I.V."/>
            <person name="Gunde-Cimerman N."/>
        </authorList>
    </citation>
    <scope>NUCLEOTIDE SEQUENCE [LARGE SCALE GENOMIC DNA]</scope>
    <source>
        <strain evidence="2 3">EXF-2481</strain>
    </source>
</reference>
<dbReference type="RefSeq" id="XP_013347886.1">
    <property type="nucleotide sequence ID" value="XM_013492432.1"/>
</dbReference>
<keyword evidence="1" id="KW-1133">Transmembrane helix</keyword>
<keyword evidence="1" id="KW-0812">Transmembrane</keyword>
<gene>
    <name evidence="2" type="ORF">AUEXF2481DRAFT_1137</name>
</gene>
<dbReference type="HOGENOM" id="CLU_1643370_0_0_1"/>
<dbReference type="Proteomes" id="UP000030641">
    <property type="component" value="Unassembled WGS sequence"/>
</dbReference>
<protein>
    <submittedName>
        <fullName evidence="2">Uncharacterized protein</fullName>
    </submittedName>
</protein>
<keyword evidence="3" id="KW-1185">Reference proteome</keyword>
<evidence type="ECO:0000313" key="2">
    <source>
        <dbReference type="EMBL" id="KEQ99648.1"/>
    </source>
</evidence>
<feature type="transmembrane region" description="Helical" evidence="1">
    <location>
        <begin position="53"/>
        <end position="74"/>
    </location>
</feature>
<dbReference type="EMBL" id="KL584750">
    <property type="protein sequence ID" value="KEQ99648.1"/>
    <property type="molecule type" value="Genomic_DNA"/>
</dbReference>